<evidence type="ECO:0000313" key="2">
    <source>
        <dbReference type="EMBL" id="CAL5132471.1"/>
    </source>
</evidence>
<accession>A0AAV2T6E1</accession>
<protein>
    <submittedName>
        <fullName evidence="2">Uncharacterized protein</fullName>
    </submittedName>
</protein>
<dbReference type="AlphaFoldDB" id="A0AAV2T6E1"/>
<dbReference type="Proteomes" id="UP001497525">
    <property type="component" value="Unassembled WGS sequence"/>
</dbReference>
<sequence length="101" mass="11485">MLLFLVQPTCSTTDYGSCQTPFVHFISTIPMMTIFIDPLSYHYLPVIITCDHIDLISILIISDLASIISVVRSIVQTTTGARSFTLFNMIVRTFVLFMYIR</sequence>
<comment type="caution">
    <text evidence="2">The sequence shown here is derived from an EMBL/GenBank/DDBJ whole genome shotgun (WGS) entry which is preliminary data.</text>
</comment>
<name>A0AAV2T6E1_CALDB</name>
<dbReference type="EMBL" id="CAXLJL010000123">
    <property type="protein sequence ID" value="CAL5132471.1"/>
    <property type="molecule type" value="Genomic_DNA"/>
</dbReference>
<feature type="transmembrane region" description="Helical" evidence="1">
    <location>
        <begin position="56"/>
        <end position="75"/>
    </location>
</feature>
<evidence type="ECO:0000256" key="1">
    <source>
        <dbReference type="SAM" id="Phobius"/>
    </source>
</evidence>
<reference evidence="2" key="1">
    <citation type="submission" date="2024-06" db="EMBL/GenBank/DDBJ databases">
        <authorList>
            <person name="Liu X."/>
            <person name="Lenzi L."/>
            <person name="Haldenby T S."/>
            <person name="Uol C."/>
        </authorList>
    </citation>
    <scope>NUCLEOTIDE SEQUENCE</scope>
</reference>
<proteinExistence type="predicted"/>
<gene>
    <name evidence="2" type="ORF">CDAUBV1_LOCUS5295</name>
</gene>
<organism evidence="2 3">
    <name type="scientific">Calicophoron daubneyi</name>
    <name type="common">Rumen fluke</name>
    <name type="synonym">Paramphistomum daubneyi</name>
    <dbReference type="NCBI Taxonomy" id="300641"/>
    <lineage>
        <taxon>Eukaryota</taxon>
        <taxon>Metazoa</taxon>
        <taxon>Spiralia</taxon>
        <taxon>Lophotrochozoa</taxon>
        <taxon>Platyhelminthes</taxon>
        <taxon>Trematoda</taxon>
        <taxon>Digenea</taxon>
        <taxon>Plagiorchiida</taxon>
        <taxon>Pronocephalata</taxon>
        <taxon>Paramphistomoidea</taxon>
        <taxon>Paramphistomidae</taxon>
        <taxon>Calicophoron</taxon>
    </lineage>
</organism>
<keyword evidence="1" id="KW-1133">Transmembrane helix</keyword>
<feature type="transmembrane region" description="Helical" evidence="1">
    <location>
        <begin position="22"/>
        <end position="44"/>
    </location>
</feature>
<evidence type="ECO:0000313" key="3">
    <source>
        <dbReference type="Proteomes" id="UP001497525"/>
    </source>
</evidence>
<keyword evidence="1" id="KW-0472">Membrane</keyword>
<keyword evidence="1" id="KW-0812">Transmembrane</keyword>